<reference evidence="2 3" key="1">
    <citation type="submission" date="2019-08" db="EMBL/GenBank/DDBJ databases">
        <title>Genome sequencing of Paenibacillus faecis DSM 23593(T).</title>
        <authorList>
            <person name="Kook J.-K."/>
            <person name="Park S.-N."/>
            <person name="Lim Y.K."/>
        </authorList>
    </citation>
    <scope>NUCLEOTIDE SEQUENCE [LARGE SCALE GENOMIC DNA]</scope>
    <source>
        <strain evidence="2 3">DSM 23593</strain>
    </source>
</reference>
<proteinExistence type="predicted"/>
<protein>
    <recommendedName>
        <fullName evidence="4">DUF4352 domain-containing protein</fullName>
    </recommendedName>
</protein>
<keyword evidence="3" id="KW-1185">Reference proteome</keyword>
<dbReference type="EMBL" id="VSDO01000003">
    <property type="protein sequence ID" value="TYA11891.1"/>
    <property type="molecule type" value="Genomic_DNA"/>
</dbReference>
<sequence>MNKTKWIAASLAVATLVGTASISPIYAASKATNAQKQAAVKTLKDLKGVNLGANSSVKLSNVNILAQDNQSVLTYTLTYYNNGSKSLSLVDYWTKVKTKTGTVYSATVLSSDKDKKKVVPGSSLSVTYTTKIAKGLKYSDLNFQVIKWNFNVANYEQILGTISIPSNYLATTPLKGTEKLTLGNLTASASVKSVSVLNQGNYNYVHVALNLKNTSPQSLVNPALKYFVQTQSGTPFALTPDASSSNVQILSQENKTLNLIAKLPSTVNLNNLQLVISMTDETAKSELPVASMNLGTKQGQSSVTAANQEKVLDVENTNIATKLLSVTRNQSFGESSLSIQFSIKNKGDRTVTLPGYLFEIQAEGKSYSLTSSNLAEITLEPDEEEIVSVDGSIPVIANSEKLQLVLKTPTTAASSGGGEGTATPTTSAATYPIAMYKLPNYEEMQHALGQERTVKNNDGTFGVTLKSVQTLPWNDGNLLTSKFTIENKGTQAAKLPDFAGAYKLDLTDLNSTVNVVSTNKSQVLGAGEKVDVYVTANVPASLKFSQLQVQLLKKIGTDKTSSWVMFSNYGKTNDLDLVADGAFFNLNTVGKKADLQTRKTFLYKGTTNDVIYTELIMRNLEDKQSNLSRLTGYFRTKDGQYYKATANQVTRTVGPKSASIVTFSAQIPKNADASNWDLVIGESISENKFTSTAEEAVTGYVNASAMELNVGSRDLKTSLRDIDLFPYTLNIVNIQGKTGGSGLEVRFKYELKRDLTFEMGEFQHKFLLEVMDSSGAKFEKEIELEKDFELASNREYTFVVNDPIFTNFRSGSFQFSVYDLYQGVKTKIATQAVGYSDTDL</sequence>
<gene>
    <name evidence="2" type="ORF">FRY98_14165</name>
</gene>
<evidence type="ECO:0008006" key="4">
    <source>
        <dbReference type="Google" id="ProtNLM"/>
    </source>
</evidence>
<keyword evidence="1" id="KW-0732">Signal</keyword>
<evidence type="ECO:0000313" key="3">
    <source>
        <dbReference type="Proteomes" id="UP000325218"/>
    </source>
</evidence>
<feature type="chain" id="PRO_5022725605" description="DUF4352 domain-containing protein" evidence="1">
    <location>
        <begin position="28"/>
        <end position="840"/>
    </location>
</feature>
<comment type="caution">
    <text evidence="2">The sequence shown here is derived from an EMBL/GenBank/DDBJ whole genome shotgun (WGS) entry which is preliminary data.</text>
</comment>
<dbReference type="Proteomes" id="UP000325218">
    <property type="component" value="Unassembled WGS sequence"/>
</dbReference>
<dbReference type="RefSeq" id="WP_148452954.1">
    <property type="nucleotide sequence ID" value="NZ_VSDO01000003.1"/>
</dbReference>
<feature type="signal peptide" evidence="1">
    <location>
        <begin position="1"/>
        <end position="27"/>
    </location>
</feature>
<name>A0A5D0CPR9_9BACL</name>
<dbReference type="AlphaFoldDB" id="A0A5D0CPR9"/>
<evidence type="ECO:0000256" key="1">
    <source>
        <dbReference type="SAM" id="SignalP"/>
    </source>
</evidence>
<accession>A0A5D0CPR9</accession>
<evidence type="ECO:0000313" key="2">
    <source>
        <dbReference type="EMBL" id="TYA11891.1"/>
    </source>
</evidence>
<dbReference type="OrthoDB" id="2675985at2"/>
<organism evidence="2 3">
    <name type="scientific">Paenibacillus faecis</name>
    <dbReference type="NCBI Taxonomy" id="862114"/>
    <lineage>
        <taxon>Bacteria</taxon>
        <taxon>Bacillati</taxon>
        <taxon>Bacillota</taxon>
        <taxon>Bacilli</taxon>
        <taxon>Bacillales</taxon>
        <taxon>Paenibacillaceae</taxon>
        <taxon>Paenibacillus</taxon>
    </lineage>
</organism>